<dbReference type="PANTHER" id="PTHR33116">
    <property type="entry name" value="REVERSE TRANSCRIPTASE ZINC-BINDING DOMAIN-CONTAINING PROTEIN-RELATED-RELATED"/>
    <property type="match status" value="1"/>
</dbReference>
<dbReference type="InterPro" id="IPR026960">
    <property type="entry name" value="RVT-Znf"/>
</dbReference>
<name>A0A2Z6NF07_TRISU</name>
<dbReference type="OrthoDB" id="428918at2759"/>
<organism evidence="2 3">
    <name type="scientific">Trifolium subterraneum</name>
    <name type="common">Subterranean clover</name>
    <dbReference type="NCBI Taxonomy" id="3900"/>
    <lineage>
        <taxon>Eukaryota</taxon>
        <taxon>Viridiplantae</taxon>
        <taxon>Streptophyta</taxon>
        <taxon>Embryophyta</taxon>
        <taxon>Tracheophyta</taxon>
        <taxon>Spermatophyta</taxon>
        <taxon>Magnoliopsida</taxon>
        <taxon>eudicotyledons</taxon>
        <taxon>Gunneridae</taxon>
        <taxon>Pentapetalae</taxon>
        <taxon>rosids</taxon>
        <taxon>fabids</taxon>
        <taxon>Fabales</taxon>
        <taxon>Fabaceae</taxon>
        <taxon>Papilionoideae</taxon>
        <taxon>50 kb inversion clade</taxon>
        <taxon>NPAAA clade</taxon>
        <taxon>Hologalegina</taxon>
        <taxon>IRL clade</taxon>
        <taxon>Trifolieae</taxon>
        <taxon>Trifolium</taxon>
    </lineage>
</organism>
<feature type="domain" description="Reverse transcriptase" evidence="1">
    <location>
        <begin position="198"/>
        <end position="440"/>
    </location>
</feature>
<dbReference type="SUPFAM" id="SSF56672">
    <property type="entry name" value="DNA/RNA polymerases"/>
    <property type="match status" value="1"/>
</dbReference>
<keyword evidence="3" id="KW-1185">Reference proteome</keyword>
<accession>A0A2Z6NF07</accession>
<dbReference type="Proteomes" id="UP000242715">
    <property type="component" value="Unassembled WGS sequence"/>
</dbReference>
<dbReference type="CDD" id="cd01650">
    <property type="entry name" value="RT_nLTR_like"/>
    <property type="match status" value="1"/>
</dbReference>
<evidence type="ECO:0000259" key="1">
    <source>
        <dbReference type="PROSITE" id="PS50878"/>
    </source>
</evidence>
<dbReference type="PROSITE" id="PS50878">
    <property type="entry name" value="RT_POL"/>
    <property type="match status" value="1"/>
</dbReference>
<dbReference type="AlphaFoldDB" id="A0A2Z6NF07"/>
<evidence type="ECO:0000313" key="3">
    <source>
        <dbReference type="Proteomes" id="UP000242715"/>
    </source>
</evidence>
<gene>
    <name evidence="2" type="ORF">TSUD_324560</name>
</gene>
<reference evidence="3" key="1">
    <citation type="journal article" date="2017" name="Front. Plant Sci.">
        <title>Climate Clever Clovers: New Paradigm to Reduce the Environmental Footprint of Ruminants by Breeding Low Methanogenic Forages Utilizing Haplotype Variation.</title>
        <authorList>
            <person name="Kaur P."/>
            <person name="Appels R."/>
            <person name="Bayer P.E."/>
            <person name="Keeble-Gagnere G."/>
            <person name="Wang J."/>
            <person name="Hirakawa H."/>
            <person name="Shirasawa K."/>
            <person name="Vercoe P."/>
            <person name="Stefanova K."/>
            <person name="Durmic Z."/>
            <person name="Nichols P."/>
            <person name="Revell C."/>
            <person name="Isobe S.N."/>
            <person name="Edwards D."/>
            <person name="Erskine W."/>
        </authorList>
    </citation>
    <scope>NUCLEOTIDE SEQUENCE [LARGE SCALE GENOMIC DNA]</scope>
    <source>
        <strain evidence="3">cv. Daliak</strain>
    </source>
</reference>
<dbReference type="InterPro" id="IPR000477">
    <property type="entry name" value="RT_dom"/>
</dbReference>
<proteinExistence type="predicted"/>
<dbReference type="Pfam" id="PF13966">
    <property type="entry name" value="zf-RVT"/>
    <property type="match status" value="1"/>
</dbReference>
<protein>
    <recommendedName>
        <fullName evidence="1">Reverse transcriptase domain-containing protein</fullName>
    </recommendedName>
</protein>
<dbReference type="InterPro" id="IPR043502">
    <property type="entry name" value="DNA/RNA_pol_sf"/>
</dbReference>
<dbReference type="PANTHER" id="PTHR33116:SF86">
    <property type="entry name" value="REVERSE TRANSCRIPTASE DOMAIN-CONTAINING PROTEIN"/>
    <property type="match status" value="1"/>
</dbReference>
<dbReference type="Pfam" id="PF00078">
    <property type="entry name" value="RVT_1"/>
    <property type="match status" value="1"/>
</dbReference>
<sequence length="958" mass="110188">MSLSWLKEPDLEDVVVEGWGGRENLEVVDRVTRCANKLQRWGKRKRVRFKEEIDECVRRMNELRGNQDGEVSLQYQELSEKHATLLIQEEGYWKQRAKMHWLQEGDMNTRFFHMSETARSKKKKPRDGDHDSILNLIQPRVTDDDNFFLTAPITKVEIQQALFQMHPDKSPGPDGFNPAFYQRFWEHCSDDIFSAASTWLERGYFPTSLNETNICLIPKCDNPTSMKDLRPISLCNVLYKMISKVLANRLKCCLDKCVSQEQSAFMEGRSILDNALITTEVDWGFLRGVMTKMGFTAVWIRWVMMCVSSVNYSVLMNYDRVGPISPGRGLRQGDPLSPYLFILVTECLTALIHQSVGRGDIHGVRICRGAPEVSHLLFADDCFLLCRANVVEVNELMRILHTYEQASGQEINLVKLEVFISRNMSHAAKEDLSRILGVRLVLGTGIYLGLPSMVGRSKKAIFSFIKDRIWKRINSWRGRALSKAGKEIMIKSVLQAIPSYVMSMFILPNSLIDDIEKMINAFWWRSGTINNNNNNNKGIHWLAWERLACPKAHGGLGFCNFEAFNKAMVAKQVWNIVQNPNSLVAKLIKARYFPRSSLFEAPLGYNPSFAWRSMWHARQILSFGCRWRIGSGENIRVMHDPWLRGTVNKWMPSPQPAEVYQLSVRNLLHENYKAWNIAKVRNLFSGDVAERILETPLVNSVRKDKVVWEEERNGCYSVKSGYKLAMRYIIGSDKYHVPGNWNGIWKAQAPHKARHLLWRLCRGCFPTRYRLLERRVECNLNCPVCDEEIEDEIHIFFRCAVARDSWCAAGLSTVLHNDAYQQSNAMDRIFAMCGNESSAIVGRVAMLLWCISKNRNDKLWNDNVQTPRQIGRYAFDAWNDWYSVHKLQSNGESRTAEANLVRWEKPALGWVKCNVDVAFVPGSGRTSMGLCFRNNRGQVMASMTQWQQTVMSYVEGEA</sequence>
<dbReference type="EMBL" id="DF973918">
    <property type="protein sequence ID" value="GAU42401.1"/>
    <property type="molecule type" value="Genomic_DNA"/>
</dbReference>
<evidence type="ECO:0000313" key="2">
    <source>
        <dbReference type="EMBL" id="GAU42401.1"/>
    </source>
</evidence>